<reference evidence="4" key="2">
    <citation type="submission" date="2019-09" db="UniProtKB">
        <authorList>
            <consortium name="WormBaseParasite"/>
        </authorList>
    </citation>
    <scope>IDENTIFICATION</scope>
</reference>
<organism evidence="3 4">
    <name type="scientific">Heligmosomoides polygyrus</name>
    <name type="common">Parasitic roundworm</name>
    <dbReference type="NCBI Taxonomy" id="6339"/>
    <lineage>
        <taxon>Eukaryota</taxon>
        <taxon>Metazoa</taxon>
        <taxon>Ecdysozoa</taxon>
        <taxon>Nematoda</taxon>
        <taxon>Chromadorea</taxon>
        <taxon>Rhabditida</taxon>
        <taxon>Rhabditina</taxon>
        <taxon>Rhabditomorpha</taxon>
        <taxon>Strongyloidea</taxon>
        <taxon>Heligmosomidae</taxon>
        <taxon>Heligmosomoides</taxon>
    </lineage>
</organism>
<name>A0A183F227_HELPZ</name>
<gene>
    <name evidence="2" type="ORF">HPBE_LOCUS148</name>
</gene>
<dbReference type="AlphaFoldDB" id="A0A183F227"/>
<feature type="compositionally biased region" description="Basic and acidic residues" evidence="1">
    <location>
        <begin position="125"/>
        <end position="150"/>
    </location>
</feature>
<dbReference type="WBParaSite" id="HPBE_0000014701-mRNA-1">
    <property type="protein sequence ID" value="HPBE_0000014701-mRNA-1"/>
    <property type="gene ID" value="HPBE_0000014701"/>
</dbReference>
<evidence type="ECO:0000313" key="3">
    <source>
        <dbReference type="Proteomes" id="UP000050761"/>
    </source>
</evidence>
<protein>
    <submittedName>
        <fullName evidence="2 4">Uncharacterized protein</fullName>
    </submittedName>
</protein>
<sequence>MTQPDHYISKTRSEEGSIDDELSTTCSLDAANALTPDDDSKRSSLEWTSSSHHRLGGGERNTASRFPASCNVASGNRPSQWKSNTTLYGYRQQGKSGEAASGAPGILEKSTTTTATISHGANHAEPAEHACHWWKPRNTDTHPGYGRESRQQSLSLSKVK</sequence>
<accession>A0A3P7T9T4</accession>
<keyword evidence="3" id="KW-1185">Reference proteome</keyword>
<dbReference type="EMBL" id="UZAH01000090">
    <property type="protein sequence ID" value="VDO18530.1"/>
    <property type="molecule type" value="Genomic_DNA"/>
</dbReference>
<accession>A0A183F227</accession>
<reference evidence="2 3" key="1">
    <citation type="submission" date="2018-11" db="EMBL/GenBank/DDBJ databases">
        <authorList>
            <consortium name="Pathogen Informatics"/>
        </authorList>
    </citation>
    <scope>NUCLEOTIDE SEQUENCE [LARGE SCALE GENOMIC DNA]</scope>
</reference>
<proteinExistence type="predicted"/>
<evidence type="ECO:0000313" key="4">
    <source>
        <dbReference type="WBParaSite" id="HPBE_0000014701-mRNA-1"/>
    </source>
</evidence>
<feature type="region of interest" description="Disordered" evidence="1">
    <location>
        <begin position="1"/>
        <end position="78"/>
    </location>
</feature>
<dbReference type="Proteomes" id="UP000050761">
    <property type="component" value="Unassembled WGS sequence"/>
</dbReference>
<feature type="region of interest" description="Disordered" evidence="1">
    <location>
        <begin position="121"/>
        <end position="160"/>
    </location>
</feature>
<feature type="compositionally biased region" description="Polar residues" evidence="1">
    <location>
        <begin position="151"/>
        <end position="160"/>
    </location>
</feature>
<evidence type="ECO:0000256" key="1">
    <source>
        <dbReference type="SAM" id="MobiDB-lite"/>
    </source>
</evidence>
<evidence type="ECO:0000313" key="2">
    <source>
        <dbReference type="EMBL" id="VDO18530.1"/>
    </source>
</evidence>